<proteinExistence type="inferred from homology"/>
<evidence type="ECO:0000259" key="6">
    <source>
        <dbReference type="Pfam" id="PF00881"/>
    </source>
</evidence>
<feature type="domain" description="Nitroreductase" evidence="6">
    <location>
        <begin position="8"/>
        <end position="195"/>
    </location>
</feature>
<dbReference type="EC" id="1.6.99.3" evidence="7"/>
<reference evidence="7 8" key="1">
    <citation type="submission" date="2017-03" db="EMBL/GenBank/DDBJ databases">
        <authorList>
            <person name="Afonso C.L."/>
            <person name="Miller P.J."/>
            <person name="Scott M.A."/>
            <person name="Spackman E."/>
            <person name="Goraichik I."/>
            <person name="Dimitrov K.M."/>
            <person name="Suarez D.L."/>
            <person name="Swayne D.E."/>
        </authorList>
    </citation>
    <scope>NUCLEOTIDE SEQUENCE [LARGE SCALE GENOMIC DNA]</scope>
    <source>
        <strain evidence="7">SB41UT1</strain>
    </source>
</reference>
<gene>
    <name evidence="7" type="primary">nox</name>
    <name evidence="7" type="ORF">EHSB41UT_00105</name>
</gene>
<name>A0A1X7ADT7_9GAMM</name>
<keyword evidence="8" id="KW-1185">Reference proteome</keyword>
<dbReference type="CDD" id="cd02136">
    <property type="entry name" value="PnbA_NfnB-like"/>
    <property type="match status" value="1"/>
</dbReference>
<sequence>MDISSAVLNRRSCRGFKQEPVSEALLREIFSLAQQAPSGCNVQPWQVIVVSGEKKDQLKNQLMMDVMQKQKPYPDFDWSVAYSGKHKERQFGSADALYSAMGIERQDKMQRNIAMMKNWAFFDAPHVAIFTMDKYLNLMGAVDIGIYAQTLSLLMMERGISNCMQGALGQFPGPIREMFDLPEERGVIFGMSFGYADNDVPANTARTSREALEEAVLFAS</sequence>
<evidence type="ECO:0000256" key="4">
    <source>
        <dbReference type="ARBA" id="ARBA00022643"/>
    </source>
</evidence>
<evidence type="ECO:0000256" key="3">
    <source>
        <dbReference type="ARBA" id="ARBA00022630"/>
    </source>
</evidence>
<evidence type="ECO:0000256" key="2">
    <source>
        <dbReference type="ARBA" id="ARBA00007118"/>
    </source>
</evidence>
<dbReference type="RefSeq" id="WP_087105856.1">
    <property type="nucleotide sequence ID" value="NZ_CBCSCN010000012.1"/>
</dbReference>
<dbReference type="Proteomes" id="UP000196573">
    <property type="component" value="Unassembled WGS sequence"/>
</dbReference>
<dbReference type="Pfam" id="PF00881">
    <property type="entry name" value="Nitroreductase"/>
    <property type="match status" value="1"/>
</dbReference>
<keyword evidence="5 7" id="KW-0560">Oxidoreductase</keyword>
<protein>
    <submittedName>
        <fullName evidence="7">NADH dehydrogenase</fullName>
        <ecNumber evidence="7">1.6.99.3</ecNumber>
    </submittedName>
</protein>
<dbReference type="PANTHER" id="PTHR43673:SF2">
    <property type="entry name" value="NITROREDUCTASE"/>
    <property type="match status" value="1"/>
</dbReference>
<dbReference type="GO" id="GO:0016491">
    <property type="term" value="F:oxidoreductase activity"/>
    <property type="evidence" value="ECO:0007669"/>
    <property type="project" value="UniProtKB-KW"/>
</dbReference>
<keyword evidence="4" id="KW-0288">FMN</keyword>
<comment type="cofactor">
    <cofactor evidence="1">
        <name>FMN</name>
        <dbReference type="ChEBI" id="CHEBI:58210"/>
    </cofactor>
</comment>
<comment type="similarity">
    <text evidence="2">Belongs to the nitroreductase family.</text>
</comment>
<dbReference type="Gene3D" id="3.40.109.10">
    <property type="entry name" value="NADH Oxidase"/>
    <property type="match status" value="1"/>
</dbReference>
<evidence type="ECO:0000256" key="1">
    <source>
        <dbReference type="ARBA" id="ARBA00001917"/>
    </source>
</evidence>
<evidence type="ECO:0000313" key="7">
    <source>
        <dbReference type="EMBL" id="SMA32107.1"/>
    </source>
</evidence>
<dbReference type="AlphaFoldDB" id="A0A1X7ADT7"/>
<dbReference type="PANTHER" id="PTHR43673">
    <property type="entry name" value="NAD(P)H NITROREDUCTASE YDGI-RELATED"/>
    <property type="match status" value="1"/>
</dbReference>
<evidence type="ECO:0000256" key="5">
    <source>
        <dbReference type="ARBA" id="ARBA00023002"/>
    </source>
</evidence>
<evidence type="ECO:0000313" key="8">
    <source>
        <dbReference type="Proteomes" id="UP000196573"/>
    </source>
</evidence>
<dbReference type="EMBL" id="FWPT01000001">
    <property type="protein sequence ID" value="SMA32107.1"/>
    <property type="molecule type" value="Genomic_DNA"/>
</dbReference>
<dbReference type="InterPro" id="IPR000415">
    <property type="entry name" value="Nitroreductase-like"/>
</dbReference>
<dbReference type="SUPFAM" id="SSF55469">
    <property type="entry name" value="FMN-dependent nitroreductase-like"/>
    <property type="match status" value="1"/>
</dbReference>
<accession>A0A1X7ADT7</accession>
<keyword evidence="3" id="KW-0285">Flavoprotein</keyword>
<dbReference type="OrthoDB" id="9784375at2"/>
<organism evidence="7 8">
    <name type="scientific">Parendozoicomonas haliclonae</name>
    <dbReference type="NCBI Taxonomy" id="1960125"/>
    <lineage>
        <taxon>Bacteria</taxon>
        <taxon>Pseudomonadati</taxon>
        <taxon>Pseudomonadota</taxon>
        <taxon>Gammaproteobacteria</taxon>
        <taxon>Oceanospirillales</taxon>
        <taxon>Endozoicomonadaceae</taxon>
        <taxon>Parendozoicomonas</taxon>
    </lineage>
</organism>
<dbReference type="InterPro" id="IPR029479">
    <property type="entry name" value="Nitroreductase"/>
</dbReference>